<dbReference type="InterPro" id="IPR036034">
    <property type="entry name" value="PDZ_sf"/>
</dbReference>
<dbReference type="SUPFAM" id="SSF50156">
    <property type="entry name" value="PDZ domain-like"/>
    <property type="match status" value="1"/>
</dbReference>
<dbReference type="InterPro" id="IPR001478">
    <property type="entry name" value="PDZ"/>
</dbReference>
<dbReference type="InterPro" id="IPR040264">
    <property type="entry name" value="T15H9.4-like"/>
</dbReference>
<dbReference type="PANTHER" id="PTHR31327:SF2">
    <property type="entry name" value="PDZ DOMAIN-CONTAINING PROTEIN"/>
    <property type="match status" value="1"/>
</dbReference>
<sequence>MDIDAEFRVVTVVYKVPPPGLDFGLDESMRVVYMEPSAFLGHLFCVNDQVLFVNGVSPGSPTEAMALMEKREGEIVVSVLRSEHVEPIPRDRSKTVNLERRRGYCYFVAKLKTTETNKKLGLSVRQVNNNIYVAQVANDGIAFGVLLPGDFILDVDGTRGHNMSVPALKKHITAKLMANGECSMIVERAENYDTRVMTLNALKLKPMPKKTDPDMPTDASAIGSKQAEFHYRNNRQTPTQANLKPCLKGAKPPEKEKEKEVKKPPKKPAKKKKDNTVTVSKTVDSVTTTVDDETTGGGNNSKTTALTTCAATTEVNTVTGATTEETEQQPSSNGAAAPPPAPAPLNRKVSWSSNDPEVQLIAMDHEAGVPLQKVAERKRQSNAASSSNSSAMGAPKSISGVSKSAPPKVVSARQKKSTGAASAQPPTSPPKRLKGKAPPDSRVGRINVNEKRCVTSQRRTPAASAKQKPTGTKRKKKK</sequence>
<evidence type="ECO:0000256" key="1">
    <source>
        <dbReference type="SAM" id="MobiDB-lite"/>
    </source>
</evidence>
<evidence type="ECO:0000313" key="4">
    <source>
        <dbReference type="WBParaSite" id="Pan_g5423.t1"/>
    </source>
</evidence>
<keyword evidence="3" id="KW-1185">Reference proteome</keyword>
<feature type="compositionally biased region" description="Low complexity" evidence="1">
    <location>
        <begin position="276"/>
        <end position="289"/>
    </location>
</feature>
<dbReference type="WBParaSite" id="Pan_g5423.t1">
    <property type="protein sequence ID" value="Pan_g5423.t1"/>
    <property type="gene ID" value="Pan_g5423"/>
</dbReference>
<evidence type="ECO:0000313" key="3">
    <source>
        <dbReference type="Proteomes" id="UP000492821"/>
    </source>
</evidence>
<dbReference type="PANTHER" id="PTHR31327">
    <property type="entry name" value="SPERM MEIOSIS PDZ DOMAIN CONTAINING PROTEINS-RELATED"/>
    <property type="match status" value="1"/>
</dbReference>
<dbReference type="AlphaFoldDB" id="A0A7E4W093"/>
<dbReference type="Proteomes" id="UP000492821">
    <property type="component" value="Unassembled WGS sequence"/>
</dbReference>
<feature type="compositionally biased region" description="Low complexity" evidence="1">
    <location>
        <begin position="303"/>
        <end position="323"/>
    </location>
</feature>
<feature type="compositionally biased region" description="Low complexity" evidence="1">
    <location>
        <begin position="381"/>
        <end position="391"/>
    </location>
</feature>
<accession>A0A7E4W093</accession>
<feature type="compositionally biased region" description="Basic residues" evidence="1">
    <location>
        <begin position="264"/>
        <end position="273"/>
    </location>
</feature>
<evidence type="ECO:0000259" key="2">
    <source>
        <dbReference type="PROSITE" id="PS50106"/>
    </source>
</evidence>
<feature type="region of interest" description="Disordered" evidence="1">
    <location>
        <begin position="235"/>
        <end position="478"/>
    </location>
</feature>
<name>A0A7E4W093_PANRE</name>
<feature type="compositionally biased region" description="Basic and acidic residues" evidence="1">
    <location>
        <begin position="437"/>
        <end position="453"/>
    </location>
</feature>
<reference evidence="4" key="2">
    <citation type="submission" date="2020-10" db="UniProtKB">
        <authorList>
            <consortium name="WormBaseParasite"/>
        </authorList>
    </citation>
    <scope>IDENTIFICATION</scope>
</reference>
<proteinExistence type="predicted"/>
<feature type="compositionally biased region" description="Basic and acidic residues" evidence="1">
    <location>
        <begin position="251"/>
        <end position="263"/>
    </location>
</feature>
<organism evidence="3 4">
    <name type="scientific">Panagrellus redivivus</name>
    <name type="common">Microworm</name>
    <dbReference type="NCBI Taxonomy" id="6233"/>
    <lineage>
        <taxon>Eukaryota</taxon>
        <taxon>Metazoa</taxon>
        <taxon>Ecdysozoa</taxon>
        <taxon>Nematoda</taxon>
        <taxon>Chromadorea</taxon>
        <taxon>Rhabditida</taxon>
        <taxon>Tylenchina</taxon>
        <taxon>Panagrolaimomorpha</taxon>
        <taxon>Panagrolaimoidea</taxon>
        <taxon>Panagrolaimidae</taxon>
        <taxon>Panagrellus</taxon>
    </lineage>
</organism>
<reference evidence="3" key="1">
    <citation type="journal article" date="2013" name="Genetics">
        <title>The draft genome and transcriptome of Panagrellus redivivus are shaped by the harsh demands of a free-living lifestyle.</title>
        <authorList>
            <person name="Srinivasan J."/>
            <person name="Dillman A.R."/>
            <person name="Macchietto M.G."/>
            <person name="Heikkinen L."/>
            <person name="Lakso M."/>
            <person name="Fracchia K.M."/>
            <person name="Antoshechkin I."/>
            <person name="Mortazavi A."/>
            <person name="Wong G."/>
            <person name="Sternberg P.W."/>
        </authorList>
    </citation>
    <scope>NUCLEOTIDE SEQUENCE [LARGE SCALE GENOMIC DNA]</scope>
    <source>
        <strain evidence="3">MT8872</strain>
    </source>
</reference>
<dbReference type="Gene3D" id="2.30.42.10">
    <property type="match status" value="1"/>
</dbReference>
<dbReference type="PROSITE" id="PS50106">
    <property type="entry name" value="PDZ"/>
    <property type="match status" value="1"/>
</dbReference>
<feature type="domain" description="PDZ" evidence="2">
    <location>
        <begin position="108"/>
        <end position="170"/>
    </location>
</feature>
<protein>
    <submittedName>
        <fullName evidence="4">PDZ domain-containing protein</fullName>
    </submittedName>
</protein>